<dbReference type="PROSITE" id="PS50011">
    <property type="entry name" value="PROTEIN_KINASE_DOM"/>
    <property type="match status" value="1"/>
</dbReference>
<dbReference type="PANTHER" id="PTHR48011:SF15">
    <property type="entry name" value="PROTEIN KINASE FAMILY PROTEIN-RELATED"/>
    <property type="match status" value="1"/>
</dbReference>
<evidence type="ECO:0000256" key="5">
    <source>
        <dbReference type="PROSITE-ProRule" id="PRU10141"/>
    </source>
</evidence>
<evidence type="ECO:0000313" key="9">
    <source>
        <dbReference type="Proteomes" id="UP001558713"/>
    </source>
</evidence>
<dbReference type="FunFam" id="1.10.510.10:FF:001225">
    <property type="entry name" value="Protein kinase superfamily protein"/>
    <property type="match status" value="1"/>
</dbReference>
<keyword evidence="6" id="KW-0723">Serine/threonine-protein kinase</keyword>
<reference evidence="8 9" key="1">
    <citation type="submission" date="2024-04" db="EMBL/GenBank/DDBJ databases">
        <title>Genome assembly C_amara_ONT_v2.</title>
        <authorList>
            <person name="Yant L."/>
            <person name="Moore C."/>
            <person name="Slenker M."/>
        </authorList>
    </citation>
    <scope>NUCLEOTIDE SEQUENCE [LARGE SCALE GENOMIC DNA]</scope>
    <source>
        <tissue evidence="8">Leaf</tissue>
    </source>
</reference>
<dbReference type="InterPro" id="IPR052751">
    <property type="entry name" value="Plant_MAPKKK"/>
</dbReference>
<evidence type="ECO:0000256" key="1">
    <source>
        <dbReference type="ARBA" id="ARBA00022679"/>
    </source>
</evidence>
<dbReference type="PANTHER" id="PTHR48011">
    <property type="entry name" value="CCR4-NOT TRANSCRIPTIONAL COMPLEX SUBUNIT CAF120-RELATED"/>
    <property type="match status" value="1"/>
</dbReference>
<keyword evidence="1" id="KW-0808">Transferase</keyword>
<evidence type="ECO:0000259" key="7">
    <source>
        <dbReference type="PROSITE" id="PS50011"/>
    </source>
</evidence>
<feature type="domain" description="Protein kinase" evidence="7">
    <location>
        <begin position="6"/>
        <end position="281"/>
    </location>
</feature>
<dbReference type="GO" id="GO:0005524">
    <property type="term" value="F:ATP binding"/>
    <property type="evidence" value="ECO:0007669"/>
    <property type="project" value="UniProtKB-UniRule"/>
</dbReference>
<dbReference type="EMBL" id="JBANAX010000493">
    <property type="protein sequence ID" value="KAL1206940.1"/>
    <property type="molecule type" value="Genomic_DNA"/>
</dbReference>
<comment type="caution">
    <text evidence="8">The sequence shown here is derived from an EMBL/GenBank/DDBJ whole genome shotgun (WGS) entry which is preliminary data.</text>
</comment>
<dbReference type="InterPro" id="IPR017441">
    <property type="entry name" value="Protein_kinase_ATP_BS"/>
</dbReference>
<evidence type="ECO:0000256" key="6">
    <source>
        <dbReference type="RuleBase" id="RU000304"/>
    </source>
</evidence>
<dbReference type="InterPro" id="IPR011009">
    <property type="entry name" value="Kinase-like_dom_sf"/>
</dbReference>
<dbReference type="Gene3D" id="1.10.510.10">
    <property type="entry name" value="Transferase(Phosphotransferase) domain 1"/>
    <property type="match status" value="1"/>
</dbReference>
<keyword evidence="2 5" id="KW-0547">Nucleotide-binding</keyword>
<gene>
    <name evidence="8" type="ORF">V5N11_001950</name>
</gene>
<protein>
    <submittedName>
        <fullName evidence="8">Mitogen-activated protein kinase kinase kinase 20</fullName>
    </submittedName>
</protein>
<dbReference type="Pfam" id="PF00069">
    <property type="entry name" value="Pkinase"/>
    <property type="match status" value="1"/>
</dbReference>
<dbReference type="Proteomes" id="UP001558713">
    <property type="component" value="Unassembled WGS sequence"/>
</dbReference>
<organism evidence="8 9">
    <name type="scientific">Cardamine amara subsp. amara</name>
    <dbReference type="NCBI Taxonomy" id="228776"/>
    <lineage>
        <taxon>Eukaryota</taxon>
        <taxon>Viridiplantae</taxon>
        <taxon>Streptophyta</taxon>
        <taxon>Embryophyta</taxon>
        <taxon>Tracheophyta</taxon>
        <taxon>Spermatophyta</taxon>
        <taxon>Magnoliopsida</taxon>
        <taxon>eudicotyledons</taxon>
        <taxon>Gunneridae</taxon>
        <taxon>Pentapetalae</taxon>
        <taxon>rosids</taxon>
        <taxon>malvids</taxon>
        <taxon>Brassicales</taxon>
        <taxon>Brassicaceae</taxon>
        <taxon>Cardamineae</taxon>
        <taxon>Cardamine</taxon>
    </lineage>
</organism>
<proteinExistence type="inferred from homology"/>
<comment type="similarity">
    <text evidence="6">Belongs to the protein kinase superfamily.</text>
</comment>
<feature type="binding site" evidence="5">
    <location>
        <position position="37"/>
    </location>
    <ligand>
        <name>ATP</name>
        <dbReference type="ChEBI" id="CHEBI:30616"/>
    </ligand>
</feature>
<dbReference type="InterPro" id="IPR008271">
    <property type="entry name" value="Ser/Thr_kinase_AS"/>
</dbReference>
<keyword evidence="4 5" id="KW-0067">ATP-binding</keyword>
<name>A0ABD1AZ34_CARAN</name>
<dbReference type="GO" id="GO:0004674">
    <property type="term" value="F:protein serine/threonine kinase activity"/>
    <property type="evidence" value="ECO:0007669"/>
    <property type="project" value="UniProtKB-KW"/>
</dbReference>
<keyword evidence="3 8" id="KW-0418">Kinase</keyword>
<accession>A0ABD1AZ34</accession>
<dbReference type="PROSITE" id="PS00107">
    <property type="entry name" value="PROTEIN_KINASE_ATP"/>
    <property type="match status" value="1"/>
</dbReference>
<dbReference type="SUPFAM" id="SSF56112">
    <property type="entry name" value="Protein kinase-like (PK-like)"/>
    <property type="match status" value="1"/>
</dbReference>
<evidence type="ECO:0000256" key="3">
    <source>
        <dbReference type="ARBA" id="ARBA00022777"/>
    </source>
</evidence>
<evidence type="ECO:0000313" key="8">
    <source>
        <dbReference type="EMBL" id="KAL1206940.1"/>
    </source>
</evidence>
<dbReference type="InterPro" id="IPR000719">
    <property type="entry name" value="Prot_kinase_dom"/>
</dbReference>
<evidence type="ECO:0000256" key="2">
    <source>
        <dbReference type="ARBA" id="ARBA00022741"/>
    </source>
</evidence>
<dbReference type="AlphaFoldDB" id="A0ABD1AZ34"/>
<evidence type="ECO:0000256" key="4">
    <source>
        <dbReference type="ARBA" id="ARBA00022840"/>
    </source>
</evidence>
<keyword evidence="9" id="KW-1185">Reference proteome</keyword>
<dbReference type="SMART" id="SM00220">
    <property type="entry name" value="S_TKc"/>
    <property type="match status" value="1"/>
</dbReference>
<dbReference type="PROSITE" id="PS00108">
    <property type="entry name" value="PROTEIN_KINASE_ST"/>
    <property type="match status" value="1"/>
</dbReference>
<sequence length="353" mass="40505">MVPPELEFEEYLGKGSYGSVSLFKYSKPLTTPYTAVKTCDYENAESLDNEFQILSQFKGCSRIVQCYENRVIPNLDGDGNIEYMMLMEYAAGGSLETFMNRFQDKKLPDPMIREFTRMLLEGLATIHGHGYVHCDLKPENILVFPRRVYKNGAWKSSNELKISDFGLSKRDGDSDWWEPDRPFLGTPIYMSPESVSHGETGKGLDLWSLGCVVLKMYTGKSPWSHKNYDDLEDLKKCIEKCYAPLIPNDLPCDAKNFIMTCFAFEPDERKDALTLLRHSFLRGDVKKITEPPVNVKTENLREIASKLQITSILERAEELKIIKEQPRPSLVPVKHCHLAEPSQNFWFFIRSSL</sequence>